<sequence>MTADNLQRAIEEVHSLMSRMSQKRKDLIEDESYILEIKMYLSRFDLLYKYIEDKLSLNKLRSLAYPFTISSSNGIHEIFIPAMNASSYISGLNRAVKTINPKTNLYLSNILRGSTILCFEYSEDNYLDEKFNKVETSTILSELCQALNETESKAIIEVEKIVKGKTKRESILRSIRSLTPIIGESDFETILEMNYIEKPIILNSEIRKTINTIVPTSIPKNANVDWENNLAIGYIREINNVSKSFILYNNDSYDDNTEALIKVFYKDETIEDELLNKFTDKVTIDFKKENRRYILSKIR</sequence>
<comment type="caution">
    <text evidence="1">The sequence shown here is derived from an EMBL/GenBank/DDBJ whole genome shotgun (WGS) entry which is preliminary data.</text>
</comment>
<organism evidence="1 2">
    <name type="scientific">Leptospira noguchii serovar Autumnalis str. ZUN142</name>
    <dbReference type="NCBI Taxonomy" id="1085540"/>
    <lineage>
        <taxon>Bacteria</taxon>
        <taxon>Pseudomonadati</taxon>
        <taxon>Spirochaetota</taxon>
        <taxon>Spirochaetia</taxon>
        <taxon>Leptospirales</taxon>
        <taxon>Leptospiraceae</taxon>
        <taxon>Leptospira</taxon>
    </lineage>
</organism>
<proteinExistence type="predicted"/>
<dbReference type="RefSeq" id="WP_004440816.1">
    <property type="nucleotide sequence ID" value="NZ_AHOP02000053.1"/>
</dbReference>
<name>M6UES3_9LEPT</name>
<dbReference type="AlphaFoldDB" id="M6UES3"/>
<protein>
    <submittedName>
        <fullName evidence="1">Uncharacterized protein</fullName>
    </submittedName>
</protein>
<dbReference type="Proteomes" id="UP000012153">
    <property type="component" value="Unassembled WGS sequence"/>
</dbReference>
<reference evidence="1 2" key="1">
    <citation type="submission" date="2013-01" db="EMBL/GenBank/DDBJ databases">
        <authorList>
            <person name="Harkins D.M."/>
            <person name="Durkin A.S."/>
            <person name="Brinkac L.M."/>
            <person name="Haft D.H."/>
            <person name="Selengut J.D."/>
            <person name="Sanka R."/>
            <person name="DePew J."/>
            <person name="Purushe J."/>
            <person name="Matthias M.A."/>
            <person name="Vinetz J.M."/>
            <person name="Sutton G.G."/>
            <person name="Nierman W.C."/>
            <person name="Fouts D.E."/>
        </authorList>
    </citation>
    <scope>NUCLEOTIDE SEQUENCE [LARGE SCALE GENOMIC DNA]</scope>
    <source>
        <strain evidence="1 2">ZUN142</strain>
    </source>
</reference>
<evidence type="ECO:0000313" key="1">
    <source>
        <dbReference type="EMBL" id="EMO39559.1"/>
    </source>
</evidence>
<evidence type="ECO:0000313" key="2">
    <source>
        <dbReference type="Proteomes" id="UP000012153"/>
    </source>
</evidence>
<gene>
    <name evidence="1" type="ORF">LEP1GSC186_3283</name>
</gene>
<accession>M6UES3</accession>
<dbReference type="EMBL" id="AHOP02000053">
    <property type="protein sequence ID" value="EMO39559.1"/>
    <property type="molecule type" value="Genomic_DNA"/>
</dbReference>